<reference evidence="4 5" key="1">
    <citation type="submission" date="2011-11" db="EMBL/GenBank/DDBJ databases">
        <title>The Genome Sequence of Dialister succinatiphilus YIT 11850.</title>
        <authorList>
            <consortium name="The Broad Institute Genome Sequencing Platform"/>
            <person name="Earl A."/>
            <person name="Ward D."/>
            <person name="Feldgarden M."/>
            <person name="Gevers D."/>
            <person name="Morotomi M."/>
            <person name="Young S.K."/>
            <person name="Zeng Q."/>
            <person name="Gargeya S."/>
            <person name="Fitzgerald M."/>
            <person name="Haas B."/>
            <person name="Abouelleil A."/>
            <person name="Alvarado L."/>
            <person name="Arachchi H.M."/>
            <person name="Berlin A."/>
            <person name="Brown A."/>
            <person name="Chapman S.B."/>
            <person name="Dunbar C."/>
            <person name="Gearin G."/>
            <person name="Goldberg J."/>
            <person name="Griggs A."/>
            <person name="Gujja S."/>
            <person name="Heiman D."/>
            <person name="Howarth C."/>
            <person name="Lui A."/>
            <person name="MacDonald P.J.P."/>
            <person name="Montmayeur A."/>
            <person name="Murphy C."/>
            <person name="Neiman D."/>
            <person name="Pearson M."/>
            <person name="Priest M."/>
            <person name="Roberts A."/>
            <person name="Saif S."/>
            <person name="Shea T."/>
            <person name="Sisk P."/>
            <person name="Stolte C."/>
            <person name="Sykes S."/>
            <person name="Wortman J."/>
            <person name="Nusbaum C."/>
            <person name="Birren B."/>
        </authorList>
    </citation>
    <scope>NUCLEOTIDE SEQUENCE [LARGE SCALE GENOMIC DNA]</scope>
    <source>
        <strain evidence="4 5">YIT 11850</strain>
    </source>
</reference>
<dbReference type="GO" id="GO:0015225">
    <property type="term" value="F:biotin transmembrane transporter activity"/>
    <property type="evidence" value="ECO:0007669"/>
    <property type="project" value="UniProtKB-UniRule"/>
</dbReference>
<dbReference type="PANTHER" id="PTHR34295:SF1">
    <property type="entry name" value="BIOTIN TRANSPORTER BIOY"/>
    <property type="match status" value="1"/>
</dbReference>
<feature type="transmembrane region" description="Helical" evidence="3">
    <location>
        <begin position="81"/>
        <end position="103"/>
    </location>
</feature>
<dbReference type="PATRIC" id="fig|742743.3.peg.930"/>
<proteinExistence type="inferred from homology"/>
<feature type="transmembrane region" description="Helical" evidence="3">
    <location>
        <begin position="33"/>
        <end position="50"/>
    </location>
</feature>
<dbReference type="InterPro" id="IPR003784">
    <property type="entry name" value="BioY"/>
</dbReference>
<comment type="similarity">
    <text evidence="1 2">Belongs to the BioY family.</text>
</comment>
<feature type="transmembrane region" description="Helical" evidence="3">
    <location>
        <begin position="115"/>
        <end position="135"/>
    </location>
</feature>
<keyword evidence="3" id="KW-0812">Transmembrane</keyword>
<comment type="caution">
    <text evidence="4">The sequence shown here is derived from an EMBL/GenBank/DDBJ whole genome shotgun (WGS) entry which is preliminary data.</text>
</comment>
<protein>
    <recommendedName>
        <fullName evidence="2">Biotin transporter</fullName>
    </recommendedName>
</protein>
<evidence type="ECO:0000256" key="3">
    <source>
        <dbReference type="SAM" id="Phobius"/>
    </source>
</evidence>
<dbReference type="Gene3D" id="1.10.1760.20">
    <property type="match status" value="1"/>
</dbReference>
<feature type="transmembrane region" description="Helical" evidence="3">
    <location>
        <begin position="141"/>
        <end position="167"/>
    </location>
</feature>
<keyword evidence="3" id="KW-1133">Transmembrane helix</keyword>
<keyword evidence="2 3" id="KW-0472">Membrane</keyword>
<keyword evidence="5" id="KW-1185">Reference proteome</keyword>
<evidence type="ECO:0000256" key="2">
    <source>
        <dbReference type="PIRNR" id="PIRNR016661"/>
    </source>
</evidence>
<dbReference type="EMBL" id="ADLT01000019">
    <property type="protein sequence ID" value="EHO63211.1"/>
    <property type="molecule type" value="Genomic_DNA"/>
</dbReference>
<sequence length="178" mass="19078">MNQNRSIRMQVLCALFAAVTAVCSQITIPIQPVPITLGTFAVLMAGGFLGKRYGLLAIVIYLLLGMAGVPVFSMMRAGFSVIAGPSGGFIIGFAPMAFVVGLVSEKLGYSFKNMMAATIAGTAVCYIMGLAWFMFLTGTGIWASMVMCMFPFLPGDFAKILLASFLVSKYRRRLVGEL</sequence>
<dbReference type="PANTHER" id="PTHR34295">
    <property type="entry name" value="BIOTIN TRANSPORTER BIOY"/>
    <property type="match status" value="1"/>
</dbReference>
<dbReference type="HOGENOM" id="CLU_077931_3_0_9"/>
<comment type="subcellular location">
    <subcellularLocation>
        <location evidence="2">Cell membrane</location>
        <topology evidence="2">Multi-pass membrane protein</topology>
    </subcellularLocation>
</comment>
<dbReference type="STRING" id="742743.HMPREF9453_00911"/>
<dbReference type="GO" id="GO:0005886">
    <property type="term" value="C:plasma membrane"/>
    <property type="evidence" value="ECO:0007669"/>
    <property type="project" value="UniProtKB-SubCell"/>
</dbReference>
<evidence type="ECO:0000313" key="5">
    <source>
        <dbReference type="Proteomes" id="UP000003277"/>
    </source>
</evidence>
<dbReference type="PIRSF" id="PIRSF016661">
    <property type="entry name" value="BioY"/>
    <property type="match status" value="1"/>
</dbReference>
<organism evidence="4 5">
    <name type="scientific">Dialister succinatiphilus YIT 11850</name>
    <dbReference type="NCBI Taxonomy" id="742743"/>
    <lineage>
        <taxon>Bacteria</taxon>
        <taxon>Bacillati</taxon>
        <taxon>Bacillota</taxon>
        <taxon>Negativicutes</taxon>
        <taxon>Veillonellales</taxon>
        <taxon>Veillonellaceae</taxon>
        <taxon>Dialister</taxon>
    </lineage>
</organism>
<accession>H1CZX3</accession>
<dbReference type="Pfam" id="PF02632">
    <property type="entry name" value="BioY"/>
    <property type="match status" value="1"/>
</dbReference>
<dbReference type="AlphaFoldDB" id="H1CZX3"/>
<dbReference type="Proteomes" id="UP000003277">
    <property type="component" value="Unassembled WGS sequence"/>
</dbReference>
<keyword evidence="2" id="KW-0813">Transport</keyword>
<dbReference type="eggNOG" id="COG1268">
    <property type="taxonomic scope" value="Bacteria"/>
</dbReference>
<keyword evidence="2" id="KW-1003">Cell membrane</keyword>
<feature type="transmembrane region" description="Helical" evidence="3">
    <location>
        <begin position="55"/>
        <end position="75"/>
    </location>
</feature>
<name>H1CZX3_9FIRM</name>
<dbReference type="RefSeq" id="WP_008859407.1">
    <property type="nucleotide sequence ID" value="NZ_JH591187.1"/>
</dbReference>
<evidence type="ECO:0000313" key="4">
    <source>
        <dbReference type="EMBL" id="EHO63211.1"/>
    </source>
</evidence>
<evidence type="ECO:0000256" key="1">
    <source>
        <dbReference type="ARBA" id="ARBA00010692"/>
    </source>
</evidence>
<dbReference type="OrthoDB" id="9803495at2"/>
<gene>
    <name evidence="4" type="ORF">HMPREF9453_00911</name>
</gene>